<feature type="compositionally biased region" description="Basic and acidic residues" evidence="1">
    <location>
        <begin position="82"/>
        <end position="93"/>
    </location>
</feature>
<reference evidence="2 4" key="1">
    <citation type="submission" date="2020-01" db="EMBL/GenBank/DDBJ databases">
        <authorList>
            <consortium name="DOE Joint Genome Institute"/>
            <person name="Haridas S."/>
            <person name="Albert R."/>
            <person name="Binder M."/>
            <person name="Bloem J."/>
            <person name="Labutti K."/>
            <person name="Salamov A."/>
            <person name="Andreopoulos B."/>
            <person name="Baker S.E."/>
            <person name="Barry K."/>
            <person name="Bills G."/>
            <person name="Bluhm B.H."/>
            <person name="Cannon C."/>
            <person name="Castanera R."/>
            <person name="Culley D.E."/>
            <person name="Daum C."/>
            <person name="Ezra D."/>
            <person name="Gonzalez J.B."/>
            <person name="Henrissat B."/>
            <person name="Kuo A."/>
            <person name="Liang C."/>
            <person name="Lipzen A."/>
            <person name="Lutzoni F."/>
            <person name="Magnuson J."/>
            <person name="Mondo S."/>
            <person name="Nolan M."/>
            <person name="Ohm R."/>
            <person name="Pangilinan J."/>
            <person name="Park H.-J."/>
            <person name="Ramirez L."/>
            <person name="Alfaro M."/>
            <person name="Sun H."/>
            <person name="Tritt A."/>
            <person name="Yoshinaga Y."/>
            <person name="Zwiers L.-H."/>
            <person name="Turgeon B.G."/>
            <person name="Goodwin S.B."/>
            <person name="Spatafora J.W."/>
            <person name="Crous P.W."/>
            <person name="Grigoriev I.V."/>
        </authorList>
    </citation>
    <scope>NUCLEOTIDE SEQUENCE</scope>
    <source>
        <strain evidence="2 4">CBS 781.70</strain>
    </source>
</reference>
<gene>
    <name evidence="2 4" type="ORF">P152DRAFT_455760</name>
</gene>
<feature type="region of interest" description="Disordered" evidence="1">
    <location>
        <begin position="307"/>
        <end position="334"/>
    </location>
</feature>
<evidence type="ECO:0000313" key="3">
    <source>
        <dbReference type="Proteomes" id="UP000504638"/>
    </source>
</evidence>
<feature type="compositionally biased region" description="Polar residues" evidence="1">
    <location>
        <begin position="500"/>
        <end position="520"/>
    </location>
</feature>
<dbReference type="RefSeq" id="XP_033536352.1">
    <property type="nucleotide sequence ID" value="XM_033678859.1"/>
</dbReference>
<reference evidence="4" key="2">
    <citation type="submission" date="2020-04" db="EMBL/GenBank/DDBJ databases">
        <authorList>
            <consortium name="NCBI Genome Project"/>
        </authorList>
    </citation>
    <scope>NUCLEOTIDE SEQUENCE</scope>
    <source>
        <strain evidence="4">CBS 781.70</strain>
    </source>
</reference>
<sequence>MSSPEDNVRLHIRPLNESLLEKLVGGQKFSSGTVKDVFIHKSEAEPEGSFGFLSLPKGTADALLRKYNHSTIQGRKLRIQKAKPETWKDRRESSEEEISTQTSGVISSPLPALRPFGSVLTGSQVKRDSHGNERHIKRGWIIPKRIQQKGGKEDRFFQYSRCAFKTRVPPNRVSDLKQPAKGPDPKTSTGTRPHRKEATIVEFGGDKRRAWLGMDSKPGGGPVPLTYFDESRGGWVAEDGTLVEAVGDRRARPAAIYTAAEFAEAMEGVFDEEESELGNDSVSELGHTPGISTAAEFAAAMEGAFLDDESDSGSDDALESLPWGNLAEPVDDGEAPKVVTSTATEFAAAMNGAFLEDDDEPESGDGAAESGRESVNSAAVEFGVDMAGTLLEDEDGPESGPGDAAESTRESIIPNAAEYSVAMDDAILENEDEPESGHDDAAESTRESVISTAAEFSPVMDDPLLEDESVSNNDDASEPSNGQDGASVEDESKPEAEENLASSHHQGCANESDSASTATVDQDMGNPTVGQTQDTEHHTSEEHQEVHPLEELYRRTGQPKVKDFSFSFGGADDVSDEAVDEEPNFAPEVYHDPEDVQEGWPVMVEESITPRGDSTVADVVQPSTGRSGFEKSFRMDRSAWKRARKEGLKQERQRFNRRWGGY</sequence>
<evidence type="ECO:0000313" key="2">
    <source>
        <dbReference type="EMBL" id="KAF1814721.1"/>
    </source>
</evidence>
<proteinExistence type="predicted"/>
<dbReference type="OrthoDB" id="3595585at2759"/>
<dbReference type="Proteomes" id="UP000504638">
    <property type="component" value="Unplaced"/>
</dbReference>
<feature type="compositionally biased region" description="Acidic residues" evidence="1">
    <location>
        <begin position="307"/>
        <end position="318"/>
    </location>
</feature>
<dbReference type="GeneID" id="54419429"/>
<reference evidence="4" key="3">
    <citation type="submission" date="2025-04" db="UniProtKB">
        <authorList>
            <consortium name="RefSeq"/>
        </authorList>
    </citation>
    <scope>IDENTIFICATION</scope>
    <source>
        <strain evidence="4">CBS 781.70</strain>
    </source>
</reference>
<feature type="region of interest" description="Disordered" evidence="1">
    <location>
        <begin position="169"/>
        <end position="195"/>
    </location>
</feature>
<organism evidence="2">
    <name type="scientific">Eremomyces bilateralis CBS 781.70</name>
    <dbReference type="NCBI Taxonomy" id="1392243"/>
    <lineage>
        <taxon>Eukaryota</taxon>
        <taxon>Fungi</taxon>
        <taxon>Dikarya</taxon>
        <taxon>Ascomycota</taxon>
        <taxon>Pezizomycotina</taxon>
        <taxon>Dothideomycetes</taxon>
        <taxon>Dothideomycetes incertae sedis</taxon>
        <taxon>Eremomycetales</taxon>
        <taxon>Eremomycetaceae</taxon>
        <taxon>Eremomyces</taxon>
    </lineage>
</organism>
<dbReference type="AlphaFoldDB" id="A0A6G1G9Z3"/>
<feature type="region of interest" description="Disordered" evidence="1">
    <location>
        <begin position="354"/>
        <end position="375"/>
    </location>
</feature>
<feature type="region of interest" description="Disordered" evidence="1">
    <location>
        <begin position="456"/>
        <end position="558"/>
    </location>
</feature>
<evidence type="ECO:0000256" key="1">
    <source>
        <dbReference type="SAM" id="MobiDB-lite"/>
    </source>
</evidence>
<keyword evidence="3" id="KW-1185">Reference proteome</keyword>
<feature type="compositionally biased region" description="Basic and acidic residues" evidence="1">
    <location>
        <begin position="534"/>
        <end position="554"/>
    </location>
</feature>
<evidence type="ECO:0008006" key="5">
    <source>
        <dbReference type="Google" id="ProtNLM"/>
    </source>
</evidence>
<feature type="region of interest" description="Disordered" evidence="1">
    <location>
        <begin position="81"/>
        <end position="107"/>
    </location>
</feature>
<feature type="compositionally biased region" description="Polar residues" evidence="1">
    <location>
        <begin position="470"/>
        <end position="484"/>
    </location>
</feature>
<dbReference type="EMBL" id="ML975152">
    <property type="protein sequence ID" value="KAF1814721.1"/>
    <property type="molecule type" value="Genomic_DNA"/>
</dbReference>
<name>A0A6G1G9Z3_9PEZI</name>
<accession>A0A6G1G9Z3</accession>
<feature type="region of interest" description="Disordered" evidence="1">
    <location>
        <begin position="608"/>
        <end position="632"/>
    </location>
</feature>
<feature type="region of interest" description="Disordered" evidence="1">
    <location>
        <begin position="390"/>
        <end position="410"/>
    </location>
</feature>
<evidence type="ECO:0000313" key="4">
    <source>
        <dbReference type="RefSeq" id="XP_033536352.1"/>
    </source>
</evidence>
<protein>
    <recommendedName>
        <fullName evidence="5">RRM domain-containing protein</fullName>
    </recommendedName>
</protein>